<feature type="chain" id="PRO_5020624076" description="Tellurium resistance protein" evidence="2">
    <location>
        <begin position="21"/>
        <end position="147"/>
    </location>
</feature>
<evidence type="ECO:0000313" key="3">
    <source>
        <dbReference type="EMBL" id="TCP42820.1"/>
    </source>
</evidence>
<protein>
    <recommendedName>
        <fullName evidence="5">Tellurium resistance protein</fullName>
    </recommendedName>
</protein>
<evidence type="ECO:0000313" key="4">
    <source>
        <dbReference type="Proteomes" id="UP000294835"/>
    </source>
</evidence>
<proteinExistence type="predicted"/>
<name>A0A4R2Q2Q7_9RHOB</name>
<feature type="transmembrane region" description="Helical" evidence="1">
    <location>
        <begin position="36"/>
        <end position="53"/>
    </location>
</feature>
<keyword evidence="4" id="KW-1185">Reference proteome</keyword>
<dbReference type="NCBIfam" id="NF033773">
    <property type="entry name" value="tellur_TrgA"/>
    <property type="match status" value="1"/>
</dbReference>
<dbReference type="Proteomes" id="UP000294835">
    <property type="component" value="Unassembled WGS sequence"/>
</dbReference>
<feature type="transmembrane region" description="Helical" evidence="1">
    <location>
        <begin position="114"/>
        <end position="139"/>
    </location>
</feature>
<evidence type="ECO:0008006" key="5">
    <source>
        <dbReference type="Google" id="ProtNLM"/>
    </source>
</evidence>
<sequence length="147" mass="15502">MPTAAKLVAALLYAAVASFASDSIVPLFPEGTDLGSFAIVNTVIGGLTGWLVMGRLAGEGYGVAVASGLRTSAVLVFYALLFHSIYEMLRQATRMRYDGVMEALTGTVELMGKYGLMVVTSPVVMGILIAGGVLAALVVEWAGRRWR</sequence>
<feature type="transmembrane region" description="Helical" evidence="1">
    <location>
        <begin position="60"/>
        <end position="86"/>
    </location>
</feature>
<keyword evidence="1" id="KW-0472">Membrane</keyword>
<accession>A0A4R2Q2Q7</accession>
<keyword evidence="1" id="KW-1133">Transmembrane helix</keyword>
<evidence type="ECO:0000256" key="2">
    <source>
        <dbReference type="SAM" id="SignalP"/>
    </source>
</evidence>
<gene>
    <name evidence="3" type="ORF">EV662_1028</name>
</gene>
<evidence type="ECO:0000256" key="1">
    <source>
        <dbReference type="SAM" id="Phobius"/>
    </source>
</evidence>
<dbReference type="EMBL" id="SLXP01000002">
    <property type="protein sequence ID" value="TCP42820.1"/>
    <property type="molecule type" value="Genomic_DNA"/>
</dbReference>
<organism evidence="3 4">
    <name type="scientific">Rhodovulum marinum</name>
    <dbReference type="NCBI Taxonomy" id="320662"/>
    <lineage>
        <taxon>Bacteria</taxon>
        <taxon>Pseudomonadati</taxon>
        <taxon>Pseudomonadota</taxon>
        <taxon>Alphaproteobacteria</taxon>
        <taxon>Rhodobacterales</taxon>
        <taxon>Paracoccaceae</taxon>
        <taxon>Rhodovulum</taxon>
    </lineage>
</organism>
<keyword evidence="1" id="KW-0812">Transmembrane</keyword>
<dbReference type="OrthoDB" id="7869508at2"/>
<dbReference type="AlphaFoldDB" id="A0A4R2Q2Q7"/>
<feature type="signal peptide" evidence="2">
    <location>
        <begin position="1"/>
        <end position="20"/>
    </location>
</feature>
<comment type="caution">
    <text evidence="3">The sequence shown here is derived from an EMBL/GenBank/DDBJ whole genome shotgun (WGS) entry which is preliminary data.</text>
</comment>
<reference evidence="3 4" key="1">
    <citation type="submission" date="2019-03" db="EMBL/GenBank/DDBJ databases">
        <title>Genomic Encyclopedia of Type Strains, Phase IV (KMG-IV): sequencing the most valuable type-strain genomes for metagenomic binning, comparative biology and taxonomic classification.</title>
        <authorList>
            <person name="Goeker M."/>
        </authorList>
    </citation>
    <scope>NUCLEOTIDE SEQUENCE [LARGE SCALE GENOMIC DNA]</scope>
    <source>
        <strain evidence="3 4">DSM 18063</strain>
    </source>
</reference>
<dbReference type="InterPro" id="IPR047784">
    <property type="entry name" value="TrgA"/>
</dbReference>
<keyword evidence="2" id="KW-0732">Signal</keyword>
<dbReference type="RefSeq" id="WP_132460699.1">
    <property type="nucleotide sequence ID" value="NZ_SLXP01000002.1"/>
</dbReference>